<proteinExistence type="predicted"/>
<accession>E6TQN8</accession>
<keyword evidence="2" id="KW-1185">Reference proteome</keyword>
<gene>
    <name evidence="1" type="ordered locus">Bcell_2289</name>
</gene>
<evidence type="ECO:0000313" key="1">
    <source>
        <dbReference type="EMBL" id="ADU30549.1"/>
    </source>
</evidence>
<dbReference type="InterPro" id="IPR007709">
    <property type="entry name" value="N-FG_amidohydro"/>
</dbReference>
<dbReference type="Pfam" id="PF05013">
    <property type="entry name" value="FGase"/>
    <property type="match status" value="1"/>
</dbReference>
<organism evidence="1 2">
    <name type="scientific">Evansella cellulosilytica (strain ATCC 21833 / DSM 2522 / FERM P-1141 / JCM 9156 / N-4)</name>
    <name type="common">Bacillus cellulosilyticus</name>
    <dbReference type="NCBI Taxonomy" id="649639"/>
    <lineage>
        <taxon>Bacteria</taxon>
        <taxon>Bacillati</taxon>
        <taxon>Bacillota</taxon>
        <taxon>Bacilli</taxon>
        <taxon>Bacillales</taxon>
        <taxon>Bacillaceae</taxon>
        <taxon>Evansella</taxon>
    </lineage>
</organism>
<dbReference type="eggNOG" id="COG3741">
    <property type="taxonomic scope" value="Bacteria"/>
</dbReference>
<dbReference type="SUPFAM" id="SSF53187">
    <property type="entry name" value="Zn-dependent exopeptidases"/>
    <property type="match status" value="1"/>
</dbReference>
<reference evidence="1" key="1">
    <citation type="submission" date="2010-12" db="EMBL/GenBank/DDBJ databases">
        <title>Complete sequence of Bacillus cellulosilyticus DSM 2522.</title>
        <authorList>
            <consortium name="US DOE Joint Genome Institute"/>
            <person name="Lucas S."/>
            <person name="Copeland A."/>
            <person name="Lapidus A."/>
            <person name="Cheng J.-F."/>
            <person name="Bruce D."/>
            <person name="Goodwin L."/>
            <person name="Pitluck S."/>
            <person name="Chertkov O."/>
            <person name="Detter J.C."/>
            <person name="Han C."/>
            <person name="Tapia R."/>
            <person name="Land M."/>
            <person name="Hauser L."/>
            <person name="Jeffries C."/>
            <person name="Kyrpides N."/>
            <person name="Ivanova N."/>
            <person name="Mikhailova N."/>
            <person name="Brumm P."/>
            <person name="Mead D."/>
            <person name="Woyke T."/>
        </authorList>
    </citation>
    <scope>NUCLEOTIDE SEQUENCE [LARGE SCALE GENOMIC DNA]</scope>
    <source>
        <strain evidence="1">DSM 2522</strain>
    </source>
</reference>
<dbReference type="STRING" id="649639.Bcell_2289"/>
<dbReference type="AlphaFoldDB" id="E6TQN8"/>
<dbReference type="KEGG" id="bco:Bcell_2289"/>
<dbReference type="EMBL" id="CP002394">
    <property type="protein sequence ID" value="ADU30549.1"/>
    <property type="molecule type" value="Genomic_DNA"/>
</dbReference>
<dbReference type="RefSeq" id="WP_013488884.1">
    <property type="nucleotide sequence ID" value="NC_014829.1"/>
</dbReference>
<evidence type="ECO:0000313" key="2">
    <source>
        <dbReference type="Proteomes" id="UP000001401"/>
    </source>
</evidence>
<name>E6TQN8_EVAC2</name>
<dbReference type="HOGENOM" id="CLU_069318_2_0_9"/>
<dbReference type="GO" id="GO:0016787">
    <property type="term" value="F:hydrolase activity"/>
    <property type="evidence" value="ECO:0007669"/>
    <property type="project" value="UniProtKB-KW"/>
</dbReference>
<dbReference type="Gene3D" id="3.40.630.40">
    <property type="entry name" value="Zn-dependent exopeptidases"/>
    <property type="match status" value="1"/>
</dbReference>
<dbReference type="Proteomes" id="UP000001401">
    <property type="component" value="Chromosome"/>
</dbReference>
<sequence>MKKQTIMKLPLVISVPHGGLEIPDNLKGCCLLSEEDILLDSDTFTRELYDLKDVVEEYIDTDIARIVVDLNRSADDLPPLNPDGVIKTRTVNGDPVWSSVRLLEEDIAVLLEKYYYPYHEKLKKASQNPRVRLGVDCHSMLNIGPTTDYAIWEKRPLFCIGNRGSSTGEYVSEPITAPPELMHKFKQLLETKFSPIIGDKFDLPIVTMNEPFSGGYITRAHGNVGYIPWIQLEINRELYVPNKEHGVVNVNNIDKKRIENIRDIILEVFSELSKETFHSGDDSSFIS</sequence>
<protein>
    <submittedName>
        <fullName evidence="1">N-formylglutamate amidohydrolase</fullName>
    </submittedName>
</protein>
<keyword evidence="1" id="KW-0378">Hydrolase</keyword>